<feature type="transmembrane region" description="Helical" evidence="3">
    <location>
        <begin position="130"/>
        <end position="153"/>
    </location>
</feature>
<keyword evidence="3" id="KW-1133">Transmembrane helix</keyword>
<dbReference type="InterPro" id="IPR036249">
    <property type="entry name" value="Thioredoxin-like_sf"/>
</dbReference>
<dbReference type="GO" id="GO:0005789">
    <property type="term" value="C:endoplasmic reticulum membrane"/>
    <property type="evidence" value="ECO:0007669"/>
    <property type="project" value="TreeGrafter"/>
</dbReference>
<sequence length="198" mass="22522">MDASSCKNLQRLCLYLFVGYALIIQAVAAEKEVPGTRFGESVGALTLNFHYCYSCGYQKAFDGYVNILRTKFPQIRIQGSNYQPPVINYQLAKLAFLIKIVSIAWVLWSSGLFTIVNTPIRWNRQQATKLYACVMIFFLGNAIEGHLIMTGAFEISLNDMPIWSKLQARRMPSPQELMQIIHNQLQFCDQPGNPNFVK</sequence>
<feature type="transmembrane region" description="Helical" evidence="3">
    <location>
        <begin position="12"/>
        <end position="29"/>
    </location>
</feature>
<evidence type="ECO:0000313" key="4">
    <source>
        <dbReference type="Proteomes" id="UP000504634"/>
    </source>
</evidence>
<evidence type="ECO:0000256" key="1">
    <source>
        <dbReference type="ARBA" id="ARBA00022729"/>
    </source>
</evidence>
<name>A0A6J2TPJ6_DROLE</name>
<keyword evidence="1" id="KW-0732">Signal</keyword>
<feature type="transmembrane region" description="Helical" evidence="3">
    <location>
        <begin position="94"/>
        <end position="118"/>
    </location>
</feature>
<dbReference type="Pfam" id="PF10262">
    <property type="entry name" value="Rdx"/>
    <property type="match status" value="1"/>
</dbReference>
<evidence type="ECO:0000256" key="3">
    <source>
        <dbReference type="SAM" id="Phobius"/>
    </source>
</evidence>
<proteinExistence type="predicted"/>
<dbReference type="InterPro" id="IPR019389">
    <property type="entry name" value="Selenoprotein_T"/>
</dbReference>
<dbReference type="Gene3D" id="3.40.30.10">
    <property type="entry name" value="Glutaredoxin"/>
    <property type="match status" value="1"/>
</dbReference>
<dbReference type="GeneID" id="115626682"/>
<dbReference type="AlphaFoldDB" id="A0A6J2TPJ6"/>
<dbReference type="GO" id="GO:0004791">
    <property type="term" value="F:thioredoxin-disulfide reductase (NADPH) activity"/>
    <property type="evidence" value="ECO:0007669"/>
    <property type="project" value="TreeGrafter"/>
</dbReference>
<gene>
    <name evidence="5" type="primary">LOC115626682</name>
</gene>
<dbReference type="InterPro" id="IPR011893">
    <property type="entry name" value="Selenoprotein_Rdx-typ"/>
</dbReference>
<dbReference type="GO" id="GO:0045454">
    <property type="term" value="P:cell redox homeostasis"/>
    <property type="evidence" value="ECO:0007669"/>
    <property type="project" value="TreeGrafter"/>
</dbReference>
<keyword evidence="2" id="KW-0676">Redox-active center</keyword>
<dbReference type="Proteomes" id="UP000504634">
    <property type="component" value="Unplaced"/>
</dbReference>
<dbReference type="SUPFAM" id="SSF52833">
    <property type="entry name" value="Thioredoxin-like"/>
    <property type="match status" value="1"/>
</dbReference>
<dbReference type="OrthoDB" id="60822at2759"/>
<dbReference type="PANTHER" id="PTHR13544:SF0">
    <property type="entry name" value="THIOREDOXIN REDUCTASE-LIKE SELENOPROTEIN T"/>
    <property type="match status" value="1"/>
</dbReference>
<dbReference type="RefSeq" id="XP_030377969.1">
    <property type="nucleotide sequence ID" value="XM_030522109.1"/>
</dbReference>
<accession>A0A6J2TPJ6</accession>
<keyword evidence="3" id="KW-0472">Membrane</keyword>
<evidence type="ECO:0000256" key="2">
    <source>
        <dbReference type="ARBA" id="ARBA00023284"/>
    </source>
</evidence>
<keyword evidence="3" id="KW-0812">Transmembrane</keyword>
<keyword evidence="4" id="KW-1185">Reference proteome</keyword>
<evidence type="ECO:0000313" key="5">
    <source>
        <dbReference type="RefSeq" id="XP_030377969.1"/>
    </source>
</evidence>
<dbReference type="NCBIfam" id="TIGR02174">
    <property type="entry name" value="CXXU_selWTH"/>
    <property type="match status" value="1"/>
</dbReference>
<reference evidence="5" key="1">
    <citation type="submission" date="2025-08" db="UniProtKB">
        <authorList>
            <consortium name="RefSeq"/>
        </authorList>
    </citation>
    <scope>IDENTIFICATION</scope>
    <source>
        <strain evidence="5">11010-0011.00</strain>
        <tissue evidence="5">Whole body</tissue>
    </source>
</reference>
<dbReference type="PANTHER" id="PTHR13544">
    <property type="entry name" value="SELENOPROTEIN T"/>
    <property type="match status" value="1"/>
</dbReference>
<organism evidence="4 5">
    <name type="scientific">Drosophila lebanonensis</name>
    <name type="common">Fruit fly</name>
    <name type="synonym">Scaptodrosophila lebanonensis</name>
    <dbReference type="NCBI Taxonomy" id="7225"/>
    <lineage>
        <taxon>Eukaryota</taxon>
        <taxon>Metazoa</taxon>
        <taxon>Ecdysozoa</taxon>
        <taxon>Arthropoda</taxon>
        <taxon>Hexapoda</taxon>
        <taxon>Insecta</taxon>
        <taxon>Pterygota</taxon>
        <taxon>Neoptera</taxon>
        <taxon>Endopterygota</taxon>
        <taxon>Diptera</taxon>
        <taxon>Brachycera</taxon>
        <taxon>Muscomorpha</taxon>
        <taxon>Ephydroidea</taxon>
        <taxon>Drosophilidae</taxon>
        <taxon>Scaptodrosophila</taxon>
    </lineage>
</organism>
<protein>
    <submittedName>
        <fullName evidence="5">Thioredoxin reductase-like selenoprotein T homolog CG3887</fullName>
    </submittedName>
</protein>